<proteinExistence type="predicted"/>
<evidence type="ECO:0000313" key="3">
    <source>
        <dbReference type="EMBL" id="KAL3811720.1"/>
    </source>
</evidence>
<dbReference type="AlphaFoldDB" id="A0ABD3RFE1"/>
<sequence length="230" mass="25457">MQTSQVPPPPPQSSSLSNSTTQQPQSQQQQLKTNITTTSHNNDVLCGRGCVVNSHPGNVQYREIVERKKRIYLTARFKREKRLIASSIVEEVHSMNPPGRFLMKDPVRNDVWQEIGDDKALQKTYSTLRENAVNVWKQMEEEIKEKSRLQQQQEAEDEDGSGVDRDGLKEFVDTNAVLTSASSSGGLPTSAAVRAANTDAAGDDNDLLLGYFQSLEEVAPNAHIVAHRGG</sequence>
<keyword evidence="4" id="KW-1185">Reference proteome</keyword>
<protein>
    <recommendedName>
        <fullName evidence="2">DUF6824 domain-containing protein</fullName>
    </recommendedName>
</protein>
<feature type="region of interest" description="Disordered" evidence="1">
    <location>
        <begin position="1"/>
        <end position="32"/>
    </location>
</feature>
<dbReference type="EMBL" id="JALLPB020000241">
    <property type="protein sequence ID" value="KAL3811720.1"/>
    <property type="molecule type" value="Genomic_DNA"/>
</dbReference>
<organism evidence="3 4">
    <name type="scientific">Cyclostephanos tholiformis</name>
    <dbReference type="NCBI Taxonomy" id="382380"/>
    <lineage>
        <taxon>Eukaryota</taxon>
        <taxon>Sar</taxon>
        <taxon>Stramenopiles</taxon>
        <taxon>Ochrophyta</taxon>
        <taxon>Bacillariophyta</taxon>
        <taxon>Coscinodiscophyceae</taxon>
        <taxon>Thalassiosirophycidae</taxon>
        <taxon>Stephanodiscales</taxon>
        <taxon>Stephanodiscaceae</taxon>
        <taxon>Cyclostephanos</taxon>
    </lineage>
</organism>
<evidence type="ECO:0000313" key="4">
    <source>
        <dbReference type="Proteomes" id="UP001530377"/>
    </source>
</evidence>
<reference evidence="3 4" key="1">
    <citation type="submission" date="2024-10" db="EMBL/GenBank/DDBJ databases">
        <title>Updated reference genomes for cyclostephanoid diatoms.</title>
        <authorList>
            <person name="Roberts W.R."/>
            <person name="Alverson A.J."/>
        </authorList>
    </citation>
    <scope>NUCLEOTIDE SEQUENCE [LARGE SCALE GENOMIC DNA]</scope>
    <source>
        <strain evidence="3 4">AJA228-03</strain>
    </source>
</reference>
<evidence type="ECO:0000256" key="1">
    <source>
        <dbReference type="SAM" id="MobiDB-lite"/>
    </source>
</evidence>
<dbReference type="InterPro" id="IPR049227">
    <property type="entry name" value="DUF6824"/>
</dbReference>
<comment type="caution">
    <text evidence="3">The sequence shown here is derived from an EMBL/GenBank/DDBJ whole genome shotgun (WGS) entry which is preliminary data.</text>
</comment>
<feature type="compositionally biased region" description="Pro residues" evidence="1">
    <location>
        <begin position="1"/>
        <end position="12"/>
    </location>
</feature>
<gene>
    <name evidence="3" type="ORF">ACHAXA_009494</name>
</gene>
<feature type="region of interest" description="Disordered" evidence="1">
    <location>
        <begin position="145"/>
        <end position="166"/>
    </location>
</feature>
<evidence type="ECO:0000259" key="2">
    <source>
        <dbReference type="Pfam" id="PF20710"/>
    </source>
</evidence>
<accession>A0ABD3RFE1</accession>
<name>A0ABD3RFE1_9STRA</name>
<dbReference type="Pfam" id="PF20710">
    <property type="entry name" value="DUF6824"/>
    <property type="match status" value="1"/>
</dbReference>
<dbReference type="Proteomes" id="UP001530377">
    <property type="component" value="Unassembled WGS sequence"/>
</dbReference>
<feature type="domain" description="DUF6824" evidence="2">
    <location>
        <begin position="43"/>
        <end position="130"/>
    </location>
</feature>
<feature type="compositionally biased region" description="Low complexity" evidence="1">
    <location>
        <begin position="13"/>
        <end position="30"/>
    </location>
</feature>